<dbReference type="PANTHER" id="PTHR43429:SF3">
    <property type="entry name" value="NITRITE REDUCTASE [NAD(P)H]"/>
    <property type="match status" value="1"/>
</dbReference>
<dbReference type="Gene3D" id="3.50.50.60">
    <property type="entry name" value="FAD/NAD(P)-binding domain"/>
    <property type="match status" value="2"/>
</dbReference>
<evidence type="ECO:0000256" key="3">
    <source>
        <dbReference type="ARBA" id="ARBA00006442"/>
    </source>
</evidence>
<dbReference type="InterPro" id="IPR023753">
    <property type="entry name" value="FAD/NAD-binding_dom"/>
</dbReference>
<evidence type="ECO:0000256" key="2">
    <source>
        <dbReference type="ARBA" id="ARBA00004496"/>
    </source>
</evidence>
<accession>A0ABS2CAB4</accession>
<evidence type="ECO:0000256" key="7">
    <source>
        <dbReference type="ARBA" id="ARBA00023002"/>
    </source>
</evidence>
<dbReference type="InterPro" id="IPR050260">
    <property type="entry name" value="FAD-bd_OxRdtase"/>
</dbReference>
<dbReference type="Pfam" id="PF07992">
    <property type="entry name" value="Pyr_redox_2"/>
    <property type="match status" value="1"/>
</dbReference>
<comment type="cofactor">
    <cofactor evidence="1">
        <name>FAD</name>
        <dbReference type="ChEBI" id="CHEBI:57692"/>
    </cofactor>
</comment>
<keyword evidence="4" id="KW-0963">Cytoplasm</keyword>
<feature type="domain" description="FAD/NAD(P)-binding" evidence="9">
    <location>
        <begin position="5"/>
        <end position="282"/>
    </location>
</feature>
<evidence type="ECO:0000256" key="1">
    <source>
        <dbReference type="ARBA" id="ARBA00001974"/>
    </source>
</evidence>
<evidence type="ECO:0000256" key="8">
    <source>
        <dbReference type="ARBA" id="ARBA00023027"/>
    </source>
</evidence>
<keyword evidence="6" id="KW-0274">FAD</keyword>
<sequence length="383" mass="40356">MSAPVIIIGSGLAAYNLAREFRKLDKTSALMLVSRDHAGFYSKPMLSNALSANKSAEQLIMKTADKMAEELNATILPHTTVVSIDVEHQEVVLGDDTILPYRDLVLALGADPIRLPLNGQAAAAVLSVNDLDDFTQFNRQLDGARRVAILGAGLIGCEFANDLLARDITPIVIDPATWPLSRLLPPEAGAYLAQKLSDAGVQFHWGVTAHSVETVDAGLQVTLSDQSSLVVDLVLSAVGLRARTELAAAAGLSVNRGVVVNQYLQTSQPHVYAVGDCAEVLGLNLPFVFPIMQQARALAATLAGTETSVKYPAMPVMVKTPACPTVVAPPALGAVGEWHVEPSETGMLAKFSAADGRLLGFALLGSATAQRQALTPDLPVVLA</sequence>
<dbReference type="PANTHER" id="PTHR43429">
    <property type="entry name" value="PYRIDINE NUCLEOTIDE-DISULFIDE OXIDOREDUCTASE DOMAIN-CONTAINING"/>
    <property type="match status" value="1"/>
</dbReference>
<dbReference type="SUPFAM" id="SSF51905">
    <property type="entry name" value="FAD/NAD(P)-binding domain"/>
    <property type="match status" value="1"/>
</dbReference>
<protein>
    <submittedName>
        <fullName evidence="11">FAD-dependent oxidoreductase</fullName>
    </submittedName>
</protein>
<evidence type="ECO:0000259" key="9">
    <source>
        <dbReference type="Pfam" id="PF07992"/>
    </source>
</evidence>
<proteinExistence type="inferred from homology"/>
<dbReference type="Proteomes" id="UP001195660">
    <property type="component" value="Unassembled WGS sequence"/>
</dbReference>
<evidence type="ECO:0000256" key="6">
    <source>
        <dbReference type="ARBA" id="ARBA00022827"/>
    </source>
</evidence>
<keyword evidence="12" id="KW-1185">Reference proteome</keyword>
<dbReference type="InterPro" id="IPR036188">
    <property type="entry name" value="FAD/NAD-bd_sf"/>
</dbReference>
<dbReference type="InterPro" id="IPR041364">
    <property type="entry name" value="Rbx-bd"/>
</dbReference>
<dbReference type="EMBL" id="WOFE01000001">
    <property type="protein sequence ID" value="MBM5570321.1"/>
    <property type="molecule type" value="Genomic_DNA"/>
</dbReference>
<organism evidence="11 12">
    <name type="scientific">Deefgea chitinilytica</name>
    <dbReference type="NCBI Taxonomy" id="570276"/>
    <lineage>
        <taxon>Bacteria</taxon>
        <taxon>Pseudomonadati</taxon>
        <taxon>Pseudomonadota</taxon>
        <taxon>Betaproteobacteria</taxon>
        <taxon>Neisseriales</taxon>
        <taxon>Chitinibacteraceae</taxon>
        <taxon>Deefgea</taxon>
    </lineage>
</organism>
<keyword evidence="7" id="KW-0560">Oxidoreductase</keyword>
<evidence type="ECO:0000259" key="10">
    <source>
        <dbReference type="Pfam" id="PF18113"/>
    </source>
</evidence>
<feature type="domain" description="Rubredoxin binding" evidence="10">
    <location>
        <begin position="309"/>
        <end position="375"/>
    </location>
</feature>
<evidence type="ECO:0000256" key="5">
    <source>
        <dbReference type="ARBA" id="ARBA00022630"/>
    </source>
</evidence>
<reference evidence="11 12" key="1">
    <citation type="submission" date="2019-11" db="EMBL/GenBank/DDBJ databases">
        <title>Novel Deefgea species.</title>
        <authorList>
            <person name="Han J.-H."/>
        </authorList>
    </citation>
    <scope>NUCLEOTIDE SEQUENCE [LARGE SCALE GENOMIC DNA]</scope>
    <source>
        <strain evidence="11 12">LMG 24817</strain>
    </source>
</reference>
<name>A0ABS2CAB4_9NEIS</name>
<comment type="subcellular location">
    <subcellularLocation>
        <location evidence="2">Cytoplasm</location>
    </subcellularLocation>
</comment>
<comment type="caution">
    <text evidence="11">The sequence shown here is derived from an EMBL/GenBank/DDBJ whole genome shotgun (WGS) entry which is preliminary data.</text>
</comment>
<evidence type="ECO:0000313" key="12">
    <source>
        <dbReference type="Proteomes" id="UP001195660"/>
    </source>
</evidence>
<comment type="similarity">
    <text evidence="3">Belongs to the FAD-dependent oxidoreductase family.</text>
</comment>
<evidence type="ECO:0000313" key="11">
    <source>
        <dbReference type="EMBL" id="MBM5570321.1"/>
    </source>
</evidence>
<dbReference type="PRINTS" id="PR00411">
    <property type="entry name" value="PNDRDTASEI"/>
</dbReference>
<dbReference type="Gene3D" id="3.30.390.120">
    <property type="match status" value="1"/>
</dbReference>
<gene>
    <name evidence="11" type="ORF">GM173_01885</name>
</gene>
<dbReference type="RefSeq" id="WP_203569628.1">
    <property type="nucleotide sequence ID" value="NZ_WOFE01000001.1"/>
</dbReference>
<dbReference type="Pfam" id="PF18113">
    <property type="entry name" value="Rbx_binding"/>
    <property type="match status" value="1"/>
</dbReference>
<evidence type="ECO:0000256" key="4">
    <source>
        <dbReference type="ARBA" id="ARBA00022490"/>
    </source>
</evidence>
<keyword evidence="8" id="KW-0520">NAD</keyword>
<keyword evidence="5" id="KW-0285">Flavoprotein</keyword>
<dbReference type="PRINTS" id="PR00368">
    <property type="entry name" value="FADPNR"/>
</dbReference>